<name>A0A1Y5SIL6_9PROT</name>
<reference evidence="2 3" key="1">
    <citation type="submission" date="2017-03" db="EMBL/GenBank/DDBJ databases">
        <authorList>
            <person name="Afonso C.L."/>
            <person name="Miller P.J."/>
            <person name="Scott M.A."/>
            <person name="Spackman E."/>
            <person name="Goraichik I."/>
            <person name="Dimitrov K.M."/>
            <person name="Suarez D.L."/>
            <person name="Swayne D.E."/>
        </authorList>
    </citation>
    <scope>NUCLEOTIDE SEQUENCE [LARGE SCALE GENOMIC DNA]</scope>
    <source>
        <strain evidence="2 3">CECT 7691</strain>
    </source>
</reference>
<dbReference type="Gene3D" id="3.50.50.60">
    <property type="entry name" value="FAD/NAD(P)-binding domain"/>
    <property type="match status" value="3"/>
</dbReference>
<dbReference type="Proteomes" id="UP000193200">
    <property type="component" value="Unassembled WGS sequence"/>
</dbReference>
<dbReference type="RefSeq" id="WP_085882804.1">
    <property type="nucleotide sequence ID" value="NZ_FWFR01000001.1"/>
</dbReference>
<accession>A0A1Y5SIL6</accession>
<evidence type="ECO:0000259" key="1">
    <source>
        <dbReference type="Pfam" id="PF07992"/>
    </source>
</evidence>
<dbReference type="InterPro" id="IPR023753">
    <property type="entry name" value="FAD/NAD-binding_dom"/>
</dbReference>
<dbReference type="GO" id="GO:0016491">
    <property type="term" value="F:oxidoreductase activity"/>
    <property type="evidence" value="ECO:0007669"/>
    <property type="project" value="InterPro"/>
</dbReference>
<keyword evidence="3" id="KW-1185">Reference proteome</keyword>
<dbReference type="AlphaFoldDB" id="A0A1Y5SIL6"/>
<dbReference type="InterPro" id="IPR009051">
    <property type="entry name" value="Helical_ferredxn"/>
</dbReference>
<feature type="domain" description="FAD/NAD(P)-binding" evidence="1">
    <location>
        <begin position="378"/>
        <end position="586"/>
    </location>
</feature>
<dbReference type="EMBL" id="FWFR01000001">
    <property type="protein sequence ID" value="SLN38657.1"/>
    <property type="molecule type" value="Genomic_DNA"/>
</dbReference>
<evidence type="ECO:0000313" key="2">
    <source>
        <dbReference type="EMBL" id="SLN38657.1"/>
    </source>
</evidence>
<dbReference type="InterPro" id="IPR036188">
    <property type="entry name" value="FAD/NAD-bd_sf"/>
</dbReference>
<dbReference type="OrthoDB" id="9803192at2"/>
<dbReference type="GO" id="GO:0051536">
    <property type="term" value="F:iron-sulfur cluster binding"/>
    <property type="evidence" value="ECO:0007669"/>
    <property type="project" value="InterPro"/>
</dbReference>
<sequence length="1133" mass="121316">MTEPRLGYAVGFRDLYARDGLVRIDEAFLAELAGAAPDLHARLLAARAAPDALDARATSDLLVALAPPLEDFLGTLFGIGAAIAELAGEHKALEPVFRCRRLFVQRRAPKLAQGAAVPDEDALAALLGGPFDERRFAARVLEWMDDEPAHGAALAAAAAYSEWATGSEEGRARHHGSVLFHKPRKTDPEHLVDLVADGSEGFTCFRAPSDHLRRREGFDFDPHDTDLAGALGEAHYCIWCHNQEKDSCSKGLRLKAAEGDEGPRFRQSHFGVPLTGCPLEEKISEMNWLKAEGVPVGALAVVCVDNPLCAATGHRICNDCAKACVYQKQDPVDIPRIETRVLNDVLALPYGFEIYSLLTRWNPLNFARPLPRPESGRRVLVVGLGPAGMNLAHHLLNDGHQVVAVDALKIEPLEPRLSGRNPDGSRTAFEAVREIAGLREPLGKRVAAGFGGLSEYGITIRWDKNFLTVLRLLLERRTRFSMFGSVRFGGVLDADGAFGLGFDHIALSVGAGHPKVLDIPNGLAPGVSTSTDFLMSLQLAGAMRADSLENVPVRLPVLVIGGGLTAIDAATEALAFYPLQVERFYARYEALTEELGEARVRGAWSHGDAALADEMIAHARAIAAERAWAAKEGRAPDILSLLQSWGGSKIVYRKRLIDAPAYTLNHEEVENALGEGIGFAECLSPVAFETDSSGRIAAAMFERQRRDEAGEWHGDGQATLAAGTVVVATGTRANVKLGEEDPEHFPIDGRYFQTIDESGRTVHPEPLPKPRDAAVLLNRYADGRCVSFFGDAHPSFAGNVVRAMASAKKGAPVISRALDEVAPASDLPIEAFVAALRSRLAARLHAIARADGVVLLTVHAPELARRHRPGFRYKLQRLARFAPVENDTRLVRDMTAAVGAGADAEAGRLYLAVADDVAGSLLARTLSPGDMLAVMGPSGEALDPGAGERVLMIGQGFVQAALIGYAGRVAATGGRADYLAFHGTESSPVETALRAEAANAEAVADMAELGRIDFAAYDRVIVAAPVPTLVALQARLAGEGLPGLRPGTPVVAALDAPMQCMIKEVCGRCLQSRVDPESGRRENFFACAEPNQALAAVDFALLAARRDADSVSGRINALWLDHCLNREEAATVA</sequence>
<dbReference type="Pfam" id="PF07992">
    <property type="entry name" value="Pyr_redox_2"/>
    <property type="match status" value="1"/>
</dbReference>
<gene>
    <name evidence="2" type="ORF">OCH7691_01602</name>
</gene>
<organism evidence="2 3">
    <name type="scientific">Oceanibacterium hippocampi</name>
    <dbReference type="NCBI Taxonomy" id="745714"/>
    <lineage>
        <taxon>Bacteria</taxon>
        <taxon>Pseudomonadati</taxon>
        <taxon>Pseudomonadota</taxon>
        <taxon>Alphaproteobacteria</taxon>
        <taxon>Sneathiellales</taxon>
        <taxon>Sneathiellaceae</taxon>
        <taxon>Oceanibacterium</taxon>
    </lineage>
</organism>
<dbReference type="InParanoid" id="A0A1Y5SIL6"/>
<dbReference type="Gene3D" id="1.10.1060.10">
    <property type="entry name" value="Alpha-helical ferredoxin"/>
    <property type="match status" value="1"/>
</dbReference>
<dbReference type="SUPFAM" id="SSF51905">
    <property type="entry name" value="FAD/NAD(P)-binding domain"/>
    <property type="match status" value="1"/>
</dbReference>
<evidence type="ECO:0000313" key="3">
    <source>
        <dbReference type="Proteomes" id="UP000193200"/>
    </source>
</evidence>
<proteinExistence type="predicted"/>
<protein>
    <submittedName>
        <fullName evidence="2">Putative bifunctional glutamate synthase subunit beta/2-polyprenylphenol hydroxylase</fullName>
    </submittedName>
</protein>